<keyword evidence="2" id="KW-1185">Reference proteome</keyword>
<sequence length="76" mass="8052">MAIARAVSGFEVEVVLRILQAMLRNGGIFRCEGFMDVLLGRIWADNGVFSPLRPVNLIKGGGGSGGLASDVTFKSL</sequence>
<name>A0A177IVY1_9CORY</name>
<evidence type="ECO:0000313" key="2">
    <source>
        <dbReference type="Proteomes" id="UP000076947"/>
    </source>
</evidence>
<dbReference type="EMBL" id="LSTQ01000001">
    <property type="protein sequence ID" value="OAH32441.1"/>
    <property type="molecule type" value="Genomic_DNA"/>
</dbReference>
<accession>A0A177IVY1</accession>
<reference evidence="2" key="1">
    <citation type="submission" date="2016-02" db="EMBL/GenBank/DDBJ databases">
        <authorList>
            <person name="Kaur G."/>
            <person name="Nair G.R."/>
            <person name="Mayilraj S."/>
        </authorList>
    </citation>
    <scope>NUCLEOTIDE SEQUENCE [LARGE SCALE GENOMIC DNA]</scope>
    <source>
        <strain evidence="2">GA-15</strain>
    </source>
</reference>
<gene>
    <name evidence="1" type="ORF">AYJ05_01795</name>
</gene>
<proteinExistence type="predicted"/>
<protein>
    <submittedName>
        <fullName evidence="1">Uncharacterized protein</fullName>
    </submittedName>
</protein>
<dbReference type="AlphaFoldDB" id="A0A177IVY1"/>
<evidence type="ECO:0000313" key="1">
    <source>
        <dbReference type="EMBL" id="OAH32441.1"/>
    </source>
</evidence>
<organism evidence="1 2">
    <name type="scientific">Corynebacterium stationis</name>
    <dbReference type="NCBI Taxonomy" id="1705"/>
    <lineage>
        <taxon>Bacteria</taxon>
        <taxon>Bacillati</taxon>
        <taxon>Actinomycetota</taxon>
        <taxon>Actinomycetes</taxon>
        <taxon>Mycobacteriales</taxon>
        <taxon>Corynebacteriaceae</taxon>
        <taxon>Corynebacterium</taxon>
    </lineage>
</organism>
<dbReference type="Proteomes" id="UP000076947">
    <property type="component" value="Unassembled WGS sequence"/>
</dbReference>
<comment type="caution">
    <text evidence="1">The sequence shown here is derived from an EMBL/GenBank/DDBJ whole genome shotgun (WGS) entry which is preliminary data.</text>
</comment>